<keyword evidence="7" id="KW-1185">Reference proteome</keyword>
<keyword evidence="1" id="KW-1017">Isopeptide bond</keyword>
<dbReference type="Pfam" id="PF12012">
    <property type="entry name" value="DUF3504"/>
    <property type="match status" value="1"/>
</dbReference>
<keyword evidence="4" id="KW-0233">DNA recombination</keyword>
<dbReference type="InterPro" id="IPR052787">
    <property type="entry name" value="MAVS"/>
</dbReference>
<evidence type="ECO:0000313" key="7">
    <source>
        <dbReference type="Proteomes" id="UP000015104"/>
    </source>
</evidence>
<keyword evidence="2" id="KW-0597">Phosphoprotein</keyword>
<reference evidence="7" key="1">
    <citation type="submission" date="2011-08" db="EMBL/GenBank/DDBJ databases">
        <authorList>
            <person name="Rombauts S."/>
        </authorList>
    </citation>
    <scope>NUCLEOTIDE SEQUENCE</scope>
    <source>
        <strain evidence="7">London</strain>
    </source>
</reference>
<dbReference type="eggNOG" id="ENOG502S2XV">
    <property type="taxonomic scope" value="Eukaryota"/>
</dbReference>
<evidence type="ECO:0000313" key="6">
    <source>
        <dbReference type="EnsemblMetazoa" id="tetur16g00110.1"/>
    </source>
</evidence>
<dbReference type="AlphaFoldDB" id="T1KN90"/>
<dbReference type="PANTHER" id="PTHR21446:SF12">
    <property type="entry name" value="POTASSIUM CHANNEL TETRAMERIZATION DOMAIN CONTAINING 1"/>
    <property type="match status" value="1"/>
</dbReference>
<dbReference type="GO" id="GO:0006310">
    <property type="term" value="P:DNA recombination"/>
    <property type="evidence" value="ECO:0007669"/>
    <property type="project" value="UniProtKB-KW"/>
</dbReference>
<evidence type="ECO:0000256" key="4">
    <source>
        <dbReference type="ARBA" id="ARBA00023172"/>
    </source>
</evidence>
<evidence type="ECO:0000259" key="5">
    <source>
        <dbReference type="Pfam" id="PF12012"/>
    </source>
</evidence>
<dbReference type="SUPFAM" id="SSF56349">
    <property type="entry name" value="DNA breaking-rejoining enzymes"/>
    <property type="match status" value="1"/>
</dbReference>
<dbReference type="EnsemblMetazoa" id="tetur16g00110.1">
    <property type="protein sequence ID" value="tetur16g00110.1"/>
    <property type="gene ID" value="tetur16g00110"/>
</dbReference>
<dbReference type="GO" id="GO:0003677">
    <property type="term" value="F:DNA binding"/>
    <property type="evidence" value="ECO:0007669"/>
    <property type="project" value="InterPro"/>
</dbReference>
<evidence type="ECO:0000256" key="3">
    <source>
        <dbReference type="ARBA" id="ARBA00022843"/>
    </source>
</evidence>
<protein>
    <recommendedName>
        <fullName evidence="5">ZMYM2-like/QRICH1 C-terminal domain-containing protein</fullName>
    </recommendedName>
</protein>
<dbReference type="Proteomes" id="UP000015104">
    <property type="component" value="Unassembled WGS sequence"/>
</dbReference>
<dbReference type="InterPro" id="IPR021893">
    <property type="entry name" value="ZMYM2-like_C"/>
</dbReference>
<dbReference type="InterPro" id="IPR011010">
    <property type="entry name" value="DNA_brk_join_enz"/>
</dbReference>
<dbReference type="Gene3D" id="1.10.443.10">
    <property type="entry name" value="Intergrase catalytic core"/>
    <property type="match status" value="1"/>
</dbReference>
<proteinExistence type="predicted"/>
<dbReference type="EnsemblMetazoa" id="tetur16g00120.1">
    <property type="protein sequence ID" value="tetur16g00120.1"/>
    <property type="gene ID" value="tetur16g00120"/>
</dbReference>
<dbReference type="EMBL" id="CAEY01000273">
    <property type="status" value="NOT_ANNOTATED_CDS"/>
    <property type="molecule type" value="Genomic_DNA"/>
</dbReference>
<keyword evidence="3" id="KW-0832">Ubl conjugation</keyword>
<organism evidence="6 7">
    <name type="scientific">Tetranychus urticae</name>
    <name type="common">Two-spotted spider mite</name>
    <dbReference type="NCBI Taxonomy" id="32264"/>
    <lineage>
        <taxon>Eukaryota</taxon>
        <taxon>Metazoa</taxon>
        <taxon>Ecdysozoa</taxon>
        <taxon>Arthropoda</taxon>
        <taxon>Chelicerata</taxon>
        <taxon>Arachnida</taxon>
        <taxon>Acari</taxon>
        <taxon>Acariformes</taxon>
        <taxon>Trombidiformes</taxon>
        <taxon>Prostigmata</taxon>
        <taxon>Eleutherengona</taxon>
        <taxon>Raphignathae</taxon>
        <taxon>Tetranychoidea</taxon>
        <taxon>Tetranychidae</taxon>
        <taxon>Tetranychus</taxon>
    </lineage>
</organism>
<sequence>MASIESRYGDIFNENDVVEYVESAKPTNTKRHEDWVVKLWSDWAEHRLKNNAAESIGLPTKLELVVNCEHIINWVIKFILEIKNNEGKDYTPTSIKCIAAALYRYLKARGYKGVSFLSRHSPVCSVIDAKLKKLKASGIGLQVKRADCVQISDEAKLWDENVLNMSTSHGLLNAVFFYNGKVLALRGRSEHKDLQIEQFQLKNDGDGKNYVEFWPLVRKTAQGSVKHSKIRSEAIKQFDTTNNNSYYKLIKLYLSKLPVQSGPFYRRPITGKSEPRYSIQLVGINTIGTMLKKMFNEAGIVDDRVISNHGLRATAATTLFEAGFSQRTISVRTGHISSAVNNYIRDSKNTHIAISNCLEPVNVEANPSDNFDECEADEIEHNNTDKVEQNEIIKSLDIVEDNVDLEISNQNMKKKLNEENVFKYEDVQSNEANERPIILEFTRGTKRLKISM</sequence>
<name>T1KN90_TETUR</name>
<dbReference type="InterPro" id="IPR013762">
    <property type="entry name" value="Integrase-like_cat_sf"/>
</dbReference>
<accession>T1KN90</accession>
<evidence type="ECO:0000256" key="2">
    <source>
        <dbReference type="ARBA" id="ARBA00022553"/>
    </source>
</evidence>
<dbReference type="GO" id="GO:0015074">
    <property type="term" value="P:DNA integration"/>
    <property type="evidence" value="ECO:0007669"/>
    <property type="project" value="InterPro"/>
</dbReference>
<reference evidence="6" key="2">
    <citation type="submission" date="2015-06" db="UniProtKB">
        <authorList>
            <consortium name="EnsemblMetazoa"/>
        </authorList>
    </citation>
    <scope>IDENTIFICATION</scope>
</reference>
<dbReference type="HOGENOM" id="CLU_048330_2_0_1"/>
<feature type="domain" description="ZMYM2-like/QRICH1 C-terminal" evidence="5">
    <location>
        <begin position="151"/>
        <end position="294"/>
    </location>
</feature>
<evidence type="ECO:0000256" key="1">
    <source>
        <dbReference type="ARBA" id="ARBA00022499"/>
    </source>
</evidence>
<dbReference type="CDD" id="cd00397">
    <property type="entry name" value="DNA_BRE_C"/>
    <property type="match status" value="1"/>
</dbReference>
<dbReference type="STRING" id="32264.T1KN90"/>
<dbReference type="PANTHER" id="PTHR21446">
    <property type="entry name" value="DUF3504 DOMAIN-CONTAINING PROTEIN"/>
    <property type="match status" value="1"/>
</dbReference>